<name>A0ABT0YHK5_9ACTN</name>
<comment type="caution">
    <text evidence="1">The sequence shown here is derived from an EMBL/GenBank/DDBJ whole genome shotgun (WGS) entry which is preliminary data.</text>
</comment>
<dbReference type="Proteomes" id="UP001523216">
    <property type="component" value="Unassembled WGS sequence"/>
</dbReference>
<keyword evidence="2" id="KW-1185">Reference proteome</keyword>
<organism evidence="1 2">
    <name type="scientific">Paractinoplanes hotanensis</name>
    <dbReference type="NCBI Taxonomy" id="2906497"/>
    <lineage>
        <taxon>Bacteria</taxon>
        <taxon>Bacillati</taxon>
        <taxon>Actinomycetota</taxon>
        <taxon>Actinomycetes</taxon>
        <taxon>Micromonosporales</taxon>
        <taxon>Micromonosporaceae</taxon>
        <taxon>Paractinoplanes</taxon>
    </lineage>
</organism>
<dbReference type="RefSeq" id="WP_251804937.1">
    <property type="nucleotide sequence ID" value="NZ_JAMQOL010000111.1"/>
</dbReference>
<protein>
    <submittedName>
        <fullName evidence="1">Uncharacterized protein</fullName>
    </submittedName>
</protein>
<evidence type="ECO:0000313" key="2">
    <source>
        <dbReference type="Proteomes" id="UP001523216"/>
    </source>
</evidence>
<dbReference type="EMBL" id="JAMQOL010000111">
    <property type="protein sequence ID" value="MCM4085205.1"/>
    <property type="molecule type" value="Genomic_DNA"/>
</dbReference>
<evidence type="ECO:0000313" key="1">
    <source>
        <dbReference type="EMBL" id="MCM4085205.1"/>
    </source>
</evidence>
<gene>
    <name evidence="1" type="ORF">LXN57_47555</name>
</gene>
<proteinExistence type="predicted"/>
<sequence>MTTTQPTESISGQVEAWVRLPAATLAATIDLLHRLDVFFREHADSTVHTQLSLFCAATGSHPICGAPALLDELGLRALMLRTAMTAAGTDHDHADE</sequence>
<accession>A0ABT0YHK5</accession>
<reference evidence="1 2" key="1">
    <citation type="submission" date="2022-06" db="EMBL/GenBank/DDBJ databases">
        <title>Actinoplanes abujensis sp. nov., isolated from Nigerian arid soil.</title>
        <authorList>
            <person name="Ding P."/>
        </authorList>
    </citation>
    <scope>NUCLEOTIDE SEQUENCE [LARGE SCALE GENOMIC DNA]</scope>
    <source>
        <strain evidence="2">TRM88002</strain>
    </source>
</reference>